<evidence type="ECO:0000256" key="6">
    <source>
        <dbReference type="RuleBase" id="RU363077"/>
    </source>
</evidence>
<sequence length="347" mass="38237">MIFVQLGLAGLTILGDLALNDGMTPYTFVVYRHLIATLLIMPFALCKERNMYANSRICFSFITRPVMDQNMFFLGMRSTSASITSIMSNLLPAITFVLAWILRIERVNLSEGSSKMKILGTVISVAGAVSMPIYKGRCLVRGKSVGHVYHRGAANKNSISGFFLLLGSFSSWSSYMIFQAMVLRDYPFELTVAGLTCLSGTVLGIAAEIILEHDIAAWKLHVGWKLYTIIYAGIVVSGMSFCIQGYVTKEKGPVFVTAFSPLSMIVVSIFGLFFLEEDLLVGRLIGAVVITLGLYMVIWGKRGDNRVLPQEPQEVVLQQIPIVLPKQDIVLLPHPHNGSLANIQNFA</sequence>
<evidence type="ECO:0000256" key="1">
    <source>
        <dbReference type="ARBA" id="ARBA00004141"/>
    </source>
</evidence>
<accession>A0A833VFB3</accession>
<keyword evidence="9" id="KW-1185">Reference proteome</keyword>
<feature type="transmembrane region" description="Helical" evidence="6">
    <location>
        <begin position="116"/>
        <end position="134"/>
    </location>
</feature>
<name>A0A833VFB3_9POAL</name>
<feature type="transmembrane region" description="Helical" evidence="6">
    <location>
        <begin position="82"/>
        <end position="104"/>
    </location>
</feature>
<comment type="similarity">
    <text evidence="2 6">Belongs to the drug/metabolite transporter (DMT) superfamily. Plant drug/metabolite exporter (P-DME) (TC 2.A.7.4) family.</text>
</comment>
<dbReference type="InterPro" id="IPR037185">
    <property type="entry name" value="EmrE-like"/>
</dbReference>
<dbReference type="OrthoDB" id="1728340at2759"/>
<feature type="transmembrane region" description="Helical" evidence="6">
    <location>
        <begin position="190"/>
        <end position="211"/>
    </location>
</feature>
<evidence type="ECO:0000259" key="7">
    <source>
        <dbReference type="Pfam" id="PF00892"/>
    </source>
</evidence>
<dbReference type="Proteomes" id="UP000623129">
    <property type="component" value="Unassembled WGS sequence"/>
</dbReference>
<gene>
    <name evidence="8" type="ORF">FCM35_KLT12536</name>
</gene>
<feature type="transmembrane region" description="Helical" evidence="6">
    <location>
        <begin position="254"/>
        <end position="274"/>
    </location>
</feature>
<dbReference type="AlphaFoldDB" id="A0A833VFB3"/>
<protein>
    <recommendedName>
        <fullName evidence="6">WAT1-related protein</fullName>
    </recommendedName>
</protein>
<dbReference type="InterPro" id="IPR030184">
    <property type="entry name" value="WAT1-related"/>
</dbReference>
<dbReference type="Pfam" id="PF00892">
    <property type="entry name" value="EamA"/>
    <property type="match status" value="2"/>
</dbReference>
<feature type="transmembrane region" description="Helical" evidence="6">
    <location>
        <begin position="159"/>
        <end position="178"/>
    </location>
</feature>
<evidence type="ECO:0000313" key="9">
    <source>
        <dbReference type="Proteomes" id="UP000623129"/>
    </source>
</evidence>
<keyword evidence="5 6" id="KW-0472">Membrane</keyword>
<reference evidence="8" key="1">
    <citation type="submission" date="2020-01" db="EMBL/GenBank/DDBJ databases">
        <title>Genome sequence of Kobresia littledalei, the first chromosome-level genome in the family Cyperaceae.</title>
        <authorList>
            <person name="Qu G."/>
        </authorList>
    </citation>
    <scope>NUCLEOTIDE SEQUENCE</scope>
    <source>
        <strain evidence="8">C.B.Clarke</strain>
        <tissue evidence="8">Leaf</tissue>
    </source>
</reference>
<evidence type="ECO:0000313" key="8">
    <source>
        <dbReference type="EMBL" id="KAF3323805.1"/>
    </source>
</evidence>
<keyword evidence="4 6" id="KW-1133">Transmembrane helix</keyword>
<feature type="domain" description="EamA" evidence="7">
    <location>
        <begin position="160"/>
        <end position="298"/>
    </location>
</feature>
<evidence type="ECO:0000256" key="3">
    <source>
        <dbReference type="ARBA" id="ARBA00022692"/>
    </source>
</evidence>
<keyword evidence="3 6" id="KW-0812">Transmembrane</keyword>
<feature type="transmembrane region" description="Helical" evidence="6">
    <location>
        <begin position="226"/>
        <end position="247"/>
    </location>
</feature>
<evidence type="ECO:0000256" key="5">
    <source>
        <dbReference type="ARBA" id="ARBA00023136"/>
    </source>
</evidence>
<dbReference type="InterPro" id="IPR000620">
    <property type="entry name" value="EamA_dom"/>
</dbReference>
<dbReference type="PANTHER" id="PTHR31218">
    <property type="entry name" value="WAT1-RELATED PROTEIN"/>
    <property type="match status" value="1"/>
</dbReference>
<evidence type="ECO:0000256" key="2">
    <source>
        <dbReference type="ARBA" id="ARBA00007635"/>
    </source>
</evidence>
<feature type="transmembrane region" description="Helical" evidence="6">
    <location>
        <begin position="280"/>
        <end position="298"/>
    </location>
</feature>
<dbReference type="GO" id="GO:0022857">
    <property type="term" value="F:transmembrane transporter activity"/>
    <property type="evidence" value="ECO:0007669"/>
    <property type="project" value="InterPro"/>
</dbReference>
<comment type="caution">
    <text evidence="8">The sequence shown here is derived from an EMBL/GenBank/DDBJ whole genome shotgun (WGS) entry which is preliminary data.</text>
</comment>
<feature type="domain" description="EamA" evidence="7">
    <location>
        <begin position="8"/>
        <end position="129"/>
    </location>
</feature>
<dbReference type="GO" id="GO:0016020">
    <property type="term" value="C:membrane"/>
    <property type="evidence" value="ECO:0007669"/>
    <property type="project" value="UniProtKB-SubCell"/>
</dbReference>
<dbReference type="SUPFAM" id="SSF103481">
    <property type="entry name" value="Multidrug resistance efflux transporter EmrE"/>
    <property type="match status" value="2"/>
</dbReference>
<feature type="transmembrane region" description="Helical" evidence="6">
    <location>
        <begin position="28"/>
        <end position="45"/>
    </location>
</feature>
<comment type="subcellular location">
    <subcellularLocation>
        <location evidence="1 6">Membrane</location>
        <topology evidence="1 6">Multi-pass membrane protein</topology>
    </subcellularLocation>
</comment>
<organism evidence="8 9">
    <name type="scientific">Carex littledalei</name>
    <dbReference type="NCBI Taxonomy" id="544730"/>
    <lineage>
        <taxon>Eukaryota</taxon>
        <taxon>Viridiplantae</taxon>
        <taxon>Streptophyta</taxon>
        <taxon>Embryophyta</taxon>
        <taxon>Tracheophyta</taxon>
        <taxon>Spermatophyta</taxon>
        <taxon>Magnoliopsida</taxon>
        <taxon>Liliopsida</taxon>
        <taxon>Poales</taxon>
        <taxon>Cyperaceae</taxon>
        <taxon>Cyperoideae</taxon>
        <taxon>Cariceae</taxon>
        <taxon>Carex</taxon>
        <taxon>Carex subgen. Euthyceras</taxon>
    </lineage>
</organism>
<evidence type="ECO:0000256" key="4">
    <source>
        <dbReference type="ARBA" id="ARBA00022989"/>
    </source>
</evidence>
<proteinExistence type="inferred from homology"/>
<dbReference type="EMBL" id="SWLB01000023">
    <property type="protein sequence ID" value="KAF3323805.1"/>
    <property type="molecule type" value="Genomic_DNA"/>
</dbReference>